<feature type="transmembrane region" description="Helical" evidence="4">
    <location>
        <begin position="313"/>
        <end position="332"/>
    </location>
</feature>
<dbReference type="Gene3D" id="1.10.287.950">
    <property type="entry name" value="Methyl-accepting chemotaxis protein"/>
    <property type="match status" value="1"/>
</dbReference>
<evidence type="ECO:0000259" key="6">
    <source>
        <dbReference type="PROSITE" id="PS50885"/>
    </source>
</evidence>
<proteinExistence type="inferred from homology"/>
<dbReference type="GO" id="GO:0007165">
    <property type="term" value="P:signal transduction"/>
    <property type="evidence" value="ECO:0007669"/>
    <property type="project" value="UniProtKB-KW"/>
</dbReference>
<dbReference type="Proteomes" id="UP000011728">
    <property type="component" value="Chromosome"/>
</dbReference>
<dbReference type="EMBL" id="CP004121">
    <property type="protein sequence ID" value="AGF59516.1"/>
    <property type="molecule type" value="Genomic_DNA"/>
</dbReference>
<dbReference type="PATRIC" id="fig|931276.5.peg.5841"/>
<dbReference type="RefSeq" id="WP_015395823.1">
    <property type="nucleotide sequence ID" value="NC_020291.1"/>
</dbReference>
<evidence type="ECO:0000313" key="7">
    <source>
        <dbReference type="EMBL" id="AGF59516.1"/>
    </source>
</evidence>
<dbReference type="CDD" id="cd11386">
    <property type="entry name" value="MCP_signal"/>
    <property type="match status" value="1"/>
</dbReference>
<dbReference type="Pfam" id="PF00672">
    <property type="entry name" value="HAMP"/>
    <property type="match status" value="1"/>
</dbReference>
<dbReference type="PRINTS" id="PR00260">
    <property type="entry name" value="CHEMTRNSDUCR"/>
</dbReference>
<comment type="similarity">
    <text evidence="2">Belongs to the methyl-accepting chemotaxis (MCP) protein family.</text>
</comment>
<evidence type="ECO:0000259" key="5">
    <source>
        <dbReference type="PROSITE" id="PS50111"/>
    </source>
</evidence>
<accession>M1MYB0</accession>
<dbReference type="Gene3D" id="3.30.450.20">
    <property type="entry name" value="PAS domain"/>
    <property type="match status" value="1"/>
</dbReference>
<protein>
    <submittedName>
        <fullName evidence="7">Methyl-accepting chemotaxis protein</fullName>
    </submittedName>
</protein>
<dbReference type="InterPro" id="IPR003660">
    <property type="entry name" value="HAMP_dom"/>
</dbReference>
<dbReference type="InterPro" id="IPR004090">
    <property type="entry name" value="Chemotax_Me-accpt_rcpt"/>
</dbReference>
<dbReference type="Gene3D" id="6.10.340.10">
    <property type="match status" value="1"/>
</dbReference>
<dbReference type="InterPro" id="IPR004089">
    <property type="entry name" value="MCPsignal_dom"/>
</dbReference>
<feature type="domain" description="Methyl-accepting transducer" evidence="5">
    <location>
        <begin position="433"/>
        <end position="669"/>
    </location>
</feature>
<dbReference type="Pfam" id="PF00015">
    <property type="entry name" value="MCPsignal"/>
    <property type="match status" value="1"/>
</dbReference>
<evidence type="ECO:0000313" key="8">
    <source>
        <dbReference type="Proteomes" id="UP000011728"/>
    </source>
</evidence>
<dbReference type="GO" id="GO:0004888">
    <property type="term" value="F:transmembrane signaling receptor activity"/>
    <property type="evidence" value="ECO:0007669"/>
    <property type="project" value="InterPro"/>
</dbReference>
<dbReference type="PROSITE" id="PS50885">
    <property type="entry name" value="HAMP"/>
    <property type="match status" value="1"/>
</dbReference>
<dbReference type="STRING" id="36745.CLSAP_55750"/>
<dbReference type="AlphaFoldDB" id="M1MYB0"/>
<dbReference type="GO" id="GO:0006935">
    <property type="term" value="P:chemotaxis"/>
    <property type="evidence" value="ECO:0007669"/>
    <property type="project" value="InterPro"/>
</dbReference>
<keyword evidence="4" id="KW-0472">Membrane</keyword>
<feature type="transmembrane region" description="Helical" evidence="4">
    <location>
        <begin position="338"/>
        <end position="358"/>
    </location>
</feature>
<dbReference type="GO" id="GO:0016020">
    <property type="term" value="C:membrane"/>
    <property type="evidence" value="ECO:0007669"/>
    <property type="project" value="InterPro"/>
</dbReference>
<keyword evidence="8" id="KW-1185">Reference proteome</keyword>
<evidence type="ECO:0000256" key="3">
    <source>
        <dbReference type="PROSITE-ProRule" id="PRU00284"/>
    </source>
</evidence>
<keyword evidence="4" id="KW-1133">Transmembrane helix</keyword>
<dbReference type="PROSITE" id="PS50111">
    <property type="entry name" value="CHEMOTAXIS_TRANSDUC_2"/>
    <property type="match status" value="1"/>
</dbReference>
<gene>
    <name evidence="7" type="ORF">Cspa_c57950</name>
</gene>
<organism evidence="7 8">
    <name type="scientific">Clostridium saccharoperbutylacetonicum N1-4(HMT)</name>
    <dbReference type="NCBI Taxonomy" id="931276"/>
    <lineage>
        <taxon>Bacteria</taxon>
        <taxon>Bacillati</taxon>
        <taxon>Bacillota</taxon>
        <taxon>Clostridia</taxon>
        <taxon>Eubacteriales</taxon>
        <taxon>Clostridiaceae</taxon>
        <taxon>Clostridium</taxon>
    </lineage>
</organism>
<dbReference type="PANTHER" id="PTHR32089:SF112">
    <property type="entry name" value="LYSOZYME-LIKE PROTEIN-RELATED"/>
    <property type="match status" value="1"/>
</dbReference>
<dbReference type="eggNOG" id="COG0840">
    <property type="taxonomic scope" value="Bacteria"/>
</dbReference>
<sequence>MNLKFKYLLNRNLREHSEKVFEGISNGRKKALENWFNDKWAQLENIKNSLVALEDNNDIVNNYLVENVKKYEDFCEIFVLDENGIVSVSSCKEHVGLNMSDLPNFAAGLEDKPLMYGPYIDKRSLDTDIKNKKFADDVTLMFSSRCKNHDGQIRILCCRTLNDDMSNVIQDEDTHIYKDSGDNYLFMVKSNRGIKTGTAISRSRFEDNTFTLGDNLKEGVKTKRWGKVQIKEHTEFEIIFTDPATNQLHQGVANTIKNGENLDCWPGYPDYRHIMVGGKGTLITPPNCDEVWGMMCEGDIDEIYNFQSINLKMPMAISIMSAVLILINLVTTKVAPDMSIFTSLAMWIILSISTLVISKKMVSSPLSRTINILQEIAEGEGNLTKRVNKMSSDEIGELSRWFNKFINNQMSMLYRVKKSVSTTKKSVNIVSNITSNVRRGMGIIENTVMSLLENSKEQNLVFQDTKSKFSEITASIQEMDSLILEVSRIVEDTNEGAVTTQNASKEVLNNMEDLESTISKTVNSISTLQGYSKEISEVVNVISNISKQTQLLALNASIEAARAGESGKGFAVVAGEISKLALETEAATKSISNVINQVRNQTQATFEYAGEINDKVSISTVSVQKSIKSFDQINEDINIIANSMQSIAEITSTQSESVGEVMNNVSTMADKVEQSTENSSSKSEESLTMVKKILSEIRQLKQATEVLEYSSDNLDEMVGSFKLK</sequence>
<reference evidence="7 8" key="1">
    <citation type="submission" date="2013-02" db="EMBL/GenBank/DDBJ databases">
        <title>Genome sequence of Clostridium saccharoperbutylacetonicum N1-4(HMT).</title>
        <authorList>
            <person name="Poehlein A."/>
            <person name="Daniel R."/>
        </authorList>
    </citation>
    <scope>NUCLEOTIDE SEQUENCE [LARGE SCALE GENOMIC DNA]</scope>
    <source>
        <strain evidence="8">N1-4(HMT)</strain>
    </source>
</reference>
<dbReference type="OrthoDB" id="2489132at2"/>
<feature type="domain" description="HAMP" evidence="6">
    <location>
        <begin position="360"/>
        <end position="414"/>
    </location>
</feature>
<dbReference type="SUPFAM" id="SSF58104">
    <property type="entry name" value="Methyl-accepting chemotaxis protein (MCP) signaling domain"/>
    <property type="match status" value="1"/>
</dbReference>
<name>M1MYB0_9CLOT</name>
<dbReference type="HOGENOM" id="CLU_378863_0_0_9"/>
<keyword evidence="4" id="KW-0812">Transmembrane</keyword>
<dbReference type="CDD" id="cd06225">
    <property type="entry name" value="HAMP"/>
    <property type="match status" value="1"/>
</dbReference>
<dbReference type="SMART" id="SM00283">
    <property type="entry name" value="MA"/>
    <property type="match status" value="1"/>
</dbReference>
<dbReference type="PANTHER" id="PTHR32089">
    <property type="entry name" value="METHYL-ACCEPTING CHEMOTAXIS PROTEIN MCPB"/>
    <property type="match status" value="1"/>
</dbReference>
<keyword evidence="1 3" id="KW-0807">Transducer</keyword>
<evidence type="ECO:0000256" key="2">
    <source>
        <dbReference type="ARBA" id="ARBA00029447"/>
    </source>
</evidence>
<dbReference type="KEGG" id="csr:Cspa_c57950"/>
<evidence type="ECO:0000256" key="1">
    <source>
        <dbReference type="ARBA" id="ARBA00023224"/>
    </source>
</evidence>
<evidence type="ECO:0000256" key="4">
    <source>
        <dbReference type="SAM" id="Phobius"/>
    </source>
</evidence>